<keyword evidence="3" id="KW-1185">Reference proteome</keyword>
<reference evidence="2 3" key="1">
    <citation type="submission" date="2024-06" db="EMBL/GenBank/DDBJ databases">
        <title>Genomic Encyclopedia of Type Strains, Phase IV (KMG-IV): sequencing the most valuable type-strain genomes for metagenomic binning, comparative biology and taxonomic classification.</title>
        <authorList>
            <person name="Goeker M."/>
        </authorList>
    </citation>
    <scope>NUCLEOTIDE SEQUENCE [LARGE SCALE GENOMIC DNA]</scope>
    <source>
        <strain evidence="2 3">DSM 29780</strain>
    </source>
</reference>
<dbReference type="EC" id="1.6.5.5" evidence="2"/>
<dbReference type="SUPFAM" id="SSF51735">
    <property type="entry name" value="NAD(P)-binding Rossmann-fold domains"/>
    <property type="match status" value="1"/>
</dbReference>
<dbReference type="PANTHER" id="PTHR43677">
    <property type="entry name" value="SHORT-CHAIN DEHYDROGENASE/REDUCTASE"/>
    <property type="match status" value="1"/>
</dbReference>
<dbReference type="InterPro" id="IPR020843">
    <property type="entry name" value="ER"/>
</dbReference>
<protein>
    <submittedName>
        <fullName evidence="2">NADPH2:quinone reductase</fullName>
        <ecNumber evidence="2">1.6.5.5</ecNumber>
    </submittedName>
</protein>
<comment type="caution">
    <text evidence="2">The sequence shown here is derived from an EMBL/GenBank/DDBJ whole genome shotgun (WGS) entry which is preliminary data.</text>
</comment>
<evidence type="ECO:0000259" key="1">
    <source>
        <dbReference type="SMART" id="SM00829"/>
    </source>
</evidence>
<sequence length="322" mass="33788">MKAILCSAYGPIDGLTFVDLPEPEATGSQVVIKAAAIGVNYPDGLLVQGLYQATPELPFIPGMEMAGVIESVGPEVTRLKPGIRVVATAGTGAFAQKGVFAEAQCIPLPDQVTDQDACALMCGFGTSHHALKQRGLLKPGETLVVAGAAGATGLAAVQIGKAMGAKVIAIASSEEKRNAARQAGADHVIGYDNLKDQLRELAGKKGVDVVFDPVGGDTFDTLVRTMGRNGRYLVVGFAAGRIPQLPVNLALVKEFSLVGVFWGAFTQHEPATYAENVRELFGWYLEGKVKPLIGARQPLSAAPKVLTRLMERGVSGKIVLDP</sequence>
<dbReference type="Gene3D" id="3.90.180.10">
    <property type="entry name" value="Medium-chain alcohol dehydrogenases, catalytic domain"/>
    <property type="match status" value="1"/>
</dbReference>
<dbReference type="Pfam" id="PF08240">
    <property type="entry name" value="ADH_N"/>
    <property type="match status" value="1"/>
</dbReference>
<dbReference type="Gene3D" id="3.40.50.720">
    <property type="entry name" value="NAD(P)-binding Rossmann-like Domain"/>
    <property type="match status" value="1"/>
</dbReference>
<dbReference type="InterPro" id="IPR013154">
    <property type="entry name" value="ADH-like_N"/>
</dbReference>
<accession>A0ABV2J2J4</accession>
<dbReference type="InterPro" id="IPR013149">
    <property type="entry name" value="ADH-like_C"/>
</dbReference>
<dbReference type="RefSeq" id="WP_354557449.1">
    <property type="nucleotide sequence ID" value="NZ_JBEPMB010000005.1"/>
</dbReference>
<dbReference type="InterPro" id="IPR036291">
    <property type="entry name" value="NAD(P)-bd_dom_sf"/>
</dbReference>
<name>A0ABV2J2J4_9HYPH</name>
<evidence type="ECO:0000313" key="3">
    <source>
        <dbReference type="Proteomes" id="UP001549047"/>
    </source>
</evidence>
<proteinExistence type="predicted"/>
<dbReference type="CDD" id="cd08241">
    <property type="entry name" value="QOR1"/>
    <property type="match status" value="1"/>
</dbReference>
<dbReference type="SMART" id="SM00829">
    <property type="entry name" value="PKS_ER"/>
    <property type="match status" value="1"/>
</dbReference>
<organism evidence="2 3">
    <name type="scientific">Rhizobium aquaticum</name>
    <dbReference type="NCBI Taxonomy" id="1549636"/>
    <lineage>
        <taxon>Bacteria</taxon>
        <taxon>Pseudomonadati</taxon>
        <taxon>Pseudomonadota</taxon>
        <taxon>Alphaproteobacteria</taxon>
        <taxon>Hyphomicrobiales</taxon>
        <taxon>Rhizobiaceae</taxon>
        <taxon>Rhizobium/Agrobacterium group</taxon>
        <taxon>Rhizobium</taxon>
    </lineage>
</organism>
<dbReference type="SUPFAM" id="SSF50129">
    <property type="entry name" value="GroES-like"/>
    <property type="match status" value="1"/>
</dbReference>
<feature type="domain" description="Enoyl reductase (ER)" evidence="1">
    <location>
        <begin position="10"/>
        <end position="320"/>
    </location>
</feature>
<evidence type="ECO:0000313" key="2">
    <source>
        <dbReference type="EMBL" id="MET3614961.1"/>
    </source>
</evidence>
<gene>
    <name evidence="2" type="ORF">ABID16_003304</name>
</gene>
<dbReference type="GO" id="GO:0003960">
    <property type="term" value="F:quinone reductase (NADPH) activity"/>
    <property type="evidence" value="ECO:0007669"/>
    <property type="project" value="UniProtKB-EC"/>
</dbReference>
<dbReference type="Pfam" id="PF00107">
    <property type="entry name" value="ADH_zinc_N"/>
    <property type="match status" value="1"/>
</dbReference>
<dbReference type="Proteomes" id="UP001549047">
    <property type="component" value="Unassembled WGS sequence"/>
</dbReference>
<dbReference type="EMBL" id="JBEPMB010000005">
    <property type="protein sequence ID" value="MET3614961.1"/>
    <property type="molecule type" value="Genomic_DNA"/>
</dbReference>
<keyword evidence="2" id="KW-0560">Oxidoreductase</keyword>
<dbReference type="InterPro" id="IPR011032">
    <property type="entry name" value="GroES-like_sf"/>
</dbReference>
<dbReference type="PANTHER" id="PTHR43677:SF4">
    <property type="entry name" value="QUINONE OXIDOREDUCTASE-LIKE PROTEIN 2"/>
    <property type="match status" value="1"/>
</dbReference>
<dbReference type="InterPro" id="IPR051397">
    <property type="entry name" value="Zn-ADH-like_protein"/>
</dbReference>